<dbReference type="RefSeq" id="WP_229793174.1">
    <property type="nucleotide sequence ID" value="NZ_BMYU01000007.1"/>
</dbReference>
<dbReference type="InterPro" id="IPR051310">
    <property type="entry name" value="MCP_chemotaxis"/>
</dbReference>
<keyword evidence="5" id="KW-0472">Membrane</keyword>
<evidence type="ECO:0000259" key="6">
    <source>
        <dbReference type="PROSITE" id="PS50111"/>
    </source>
</evidence>
<dbReference type="Pfam" id="PF00015">
    <property type="entry name" value="MCPsignal"/>
    <property type="match status" value="1"/>
</dbReference>
<dbReference type="Pfam" id="PF13188">
    <property type="entry name" value="PAS_8"/>
    <property type="match status" value="1"/>
</dbReference>
<dbReference type="InterPro" id="IPR000014">
    <property type="entry name" value="PAS"/>
</dbReference>
<evidence type="ECO:0000259" key="7">
    <source>
        <dbReference type="PROSITE" id="PS50885"/>
    </source>
</evidence>
<dbReference type="Pfam" id="PF18947">
    <property type="entry name" value="HAMP_2"/>
    <property type="match status" value="1"/>
</dbReference>
<keyword evidence="1" id="KW-0145">Chemotaxis</keyword>
<gene>
    <name evidence="8" type="ORF">GCM10010946_26980</name>
</gene>
<dbReference type="PROSITE" id="PS50111">
    <property type="entry name" value="CHEMOTAXIS_TRANSDUC_2"/>
    <property type="match status" value="1"/>
</dbReference>
<dbReference type="PANTHER" id="PTHR43531">
    <property type="entry name" value="PROTEIN ICFG"/>
    <property type="match status" value="1"/>
</dbReference>
<evidence type="ECO:0000256" key="4">
    <source>
        <dbReference type="SAM" id="Coils"/>
    </source>
</evidence>
<evidence type="ECO:0000256" key="5">
    <source>
        <dbReference type="SAM" id="Phobius"/>
    </source>
</evidence>
<comment type="similarity">
    <text evidence="2">Belongs to the methyl-accepting chemotaxis (MCP) protein family.</text>
</comment>
<comment type="caution">
    <text evidence="8">The sequence shown here is derived from an EMBL/GenBank/DDBJ whole genome shotgun (WGS) entry which is preliminary data.</text>
</comment>
<dbReference type="SUPFAM" id="SSF58104">
    <property type="entry name" value="Methyl-accepting chemotaxis protein (MCP) signaling domain"/>
    <property type="match status" value="1"/>
</dbReference>
<keyword evidence="5" id="KW-0812">Transmembrane</keyword>
<evidence type="ECO:0000256" key="1">
    <source>
        <dbReference type="ARBA" id="ARBA00022500"/>
    </source>
</evidence>
<evidence type="ECO:0000256" key="2">
    <source>
        <dbReference type="ARBA" id="ARBA00029447"/>
    </source>
</evidence>
<dbReference type="CDD" id="cd11386">
    <property type="entry name" value="MCP_signal"/>
    <property type="match status" value="1"/>
</dbReference>
<feature type="domain" description="HAMP" evidence="7">
    <location>
        <begin position="568"/>
        <end position="614"/>
    </location>
</feature>
<dbReference type="PROSITE" id="PS50885">
    <property type="entry name" value="HAMP"/>
    <property type="match status" value="1"/>
</dbReference>
<keyword evidence="5" id="KW-1133">Transmembrane helix</keyword>
<feature type="transmembrane region" description="Helical" evidence="5">
    <location>
        <begin position="14"/>
        <end position="33"/>
    </location>
</feature>
<name>A0ABQ2Y1W5_9BURK</name>
<dbReference type="EMBL" id="BMYU01000007">
    <property type="protein sequence ID" value="GGX47136.1"/>
    <property type="molecule type" value="Genomic_DNA"/>
</dbReference>
<organism evidence="8 9">
    <name type="scientific">Undibacterium squillarum</name>
    <dbReference type="NCBI Taxonomy" id="1131567"/>
    <lineage>
        <taxon>Bacteria</taxon>
        <taxon>Pseudomonadati</taxon>
        <taxon>Pseudomonadota</taxon>
        <taxon>Betaproteobacteria</taxon>
        <taxon>Burkholderiales</taxon>
        <taxon>Oxalobacteraceae</taxon>
        <taxon>Undibacterium</taxon>
    </lineage>
</organism>
<keyword evidence="4" id="KW-0175">Coiled coil</keyword>
<dbReference type="InterPro" id="IPR003660">
    <property type="entry name" value="HAMP_dom"/>
</dbReference>
<sequence length="889" mass="97207">MKSLIESLKMWQKFALVGIFVVVLFGLPLSLYVHGINSDIQATAHEQSGITTMPLLAKTIQLAQRHAGMNTLVILGQSEMRSQRDATAQEMTALLDQLVVAARQHEVLKIEENVGQLKQSWTALQADAERIKLDENRARHLAIITQAFQLIDKVTDNSNLILSNDPATFYLGALTTDSVIRMTEDVRKVRSMGQDILNAKALSEKDRNKSAELYSIIVEGNKRSERIYNKLIAVAPQYKEQIGARFTDQNQKLAETSRLVSEQILDNSRFDYDPREYSVKLSAAIDAVHELEQALLKVAAQRTEDRLAEQKALRLKMVGACLLLFLIVVVLAFIMIRIIILQVGQEPALVVEFASKVSSGDFSAELALRENDISSISANLIAMVGNIKNRMEEADAVAKENLRIKIALDNCSTNVMIADNDRNIIYLNKSVSDMLRAAENDIRKSLHNFSAARLLGTNIDQFHKNPAHQAHMLSTFNNNHRAEIQIGGRTFALSANPVISDKGERLGSVVEWKDRTEEVAIEKEVSAIVEQASRGNFKARVVEEGKQGFFQKLGHDINTLMVASDTGLSEIQRVLGAIANGDLTQTIDREFHGAFNDLKQAANLTVGKLSQIVTDVINSTDALSNAAEQVSATSQSLSQAASEQAASVEETSASIEQMAAGINQNAENAKVTDGIAGKAAREAQEGGEAVKHTVSAMNDIASRIGIIDDIAYQTNMLALNAAIEAARAGEHGKGFAVVAAEVRKLAERSQVAAKEIGDLASGSVKTAERAGELIDEIVPGIGRTSDLVQEIAAASQEQSAGVGQINTAMNQMNQITQQNASSSEELAATAEEMTSQAEQLKELVSFFRINQDNLRSDHDVVQPLRAARHERRARNVTAAHFDEAKFERF</sequence>
<dbReference type="PRINTS" id="PR00260">
    <property type="entry name" value="CHEMTRNSDUCR"/>
</dbReference>
<feature type="transmembrane region" description="Helical" evidence="5">
    <location>
        <begin position="317"/>
        <end position="340"/>
    </location>
</feature>
<evidence type="ECO:0000256" key="3">
    <source>
        <dbReference type="PROSITE-ProRule" id="PRU00284"/>
    </source>
</evidence>
<feature type="coiled-coil region" evidence="4">
    <location>
        <begin position="805"/>
        <end position="843"/>
    </location>
</feature>
<reference evidence="9" key="1">
    <citation type="journal article" date="2019" name="Int. J. Syst. Evol. Microbiol.">
        <title>The Global Catalogue of Microorganisms (GCM) 10K type strain sequencing project: providing services to taxonomists for standard genome sequencing and annotation.</title>
        <authorList>
            <consortium name="The Broad Institute Genomics Platform"/>
            <consortium name="The Broad Institute Genome Sequencing Center for Infectious Disease"/>
            <person name="Wu L."/>
            <person name="Ma J."/>
        </authorList>
    </citation>
    <scope>NUCLEOTIDE SEQUENCE [LARGE SCALE GENOMIC DNA]</scope>
    <source>
        <strain evidence="9">KCTC 23917</strain>
    </source>
</reference>
<dbReference type="SMART" id="SM00283">
    <property type="entry name" value="MA"/>
    <property type="match status" value="1"/>
</dbReference>
<dbReference type="Gene3D" id="3.30.450.20">
    <property type="entry name" value="PAS domain"/>
    <property type="match status" value="1"/>
</dbReference>
<keyword evidence="9" id="KW-1185">Reference proteome</keyword>
<evidence type="ECO:0008006" key="10">
    <source>
        <dbReference type="Google" id="ProtNLM"/>
    </source>
</evidence>
<dbReference type="Gene3D" id="1.10.287.950">
    <property type="entry name" value="Methyl-accepting chemotaxis protein"/>
    <property type="match status" value="1"/>
</dbReference>
<dbReference type="Gene3D" id="6.10.340.10">
    <property type="match status" value="1"/>
</dbReference>
<dbReference type="PANTHER" id="PTHR43531:SF11">
    <property type="entry name" value="METHYL-ACCEPTING CHEMOTAXIS PROTEIN 3"/>
    <property type="match status" value="1"/>
</dbReference>
<accession>A0ABQ2Y1W5</accession>
<evidence type="ECO:0000313" key="9">
    <source>
        <dbReference type="Proteomes" id="UP000653343"/>
    </source>
</evidence>
<feature type="domain" description="Methyl-accepting transducer" evidence="6">
    <location>
        <begin position="619"/>
        <end position="834"/>
    </location>
</feature>
<dbReference type="Proteomes" id="UP000653343">
    <property type="component" value="Unassembled WGS sequence"/>
</dbReference>
<keyword evidence="3" id="KW-0807">Transducer</keyword>
<protein>
    <recommendedName>
        <fullName evidence="10">Methyl-accepting chemotaxis protein</fullName>
    </recommendedName>
</protein>
<dbReference type="InterPro" id="IPR004089">
    <property type="entry name" value="MCPsignal_dom"/>
</dbReference>
<dbReference type="InterPro" id="IPR004090">
    <property type="entry name" value="Chemotax_Me-accpt_rcpt"/>
</dbReference>
<proteinExistence type="inferred from homology"/>
<evidence type="ECO:0000313" key="8">
    <source>
        <dbReference type="EMBL" id="GGX47136.1"/>
    </source>
</evidence>